<feature type="transmembrane region" description="Helical" evidence="1">
    <location>
        <begin position="143"/>
        <end position="164"/>
    </location>
</feature>
<evidence type="ECO:0000313" key="2">
    <source>
        <dbReference type="EMBL" id="CAA9563941.1"/>
    </source>
</evidence>
<keyword evidence="1" id="KW-1133">Transmembrane helix</keyword>
<feature type="transmembrane region" description="Helical" evidence="1">
    <location>
        <begin position="231"/>
        <end position="252"/>
    </location>
</feature>
<feature type="transmembrane region" description="Helical" evidence="1">
    <location>
        <begin position="309"/>
        <end position="329"/>
    </location>
</feature>
<feature type="transmembrane region" description="Helical" evidence="1">
    <location>
        <begin position="341"/>
        <end position="359"/>
    </location>
</feature>
<feature type="transmembrane region" description="Helical" evidence="1">
    <location>
        <begin position="365"/>
        <end position="383"/>
    </location>
</feature>
<feature type="transmembrane region" description="Helical" evidence="1">
    <location>
        <begin position="112"/>
        <end position="131"/>
    </location>
</feature>
<name>A0A6J4V115_9CYAN</name>
<keyword evidence="1" id="KW-0472">Membrane</keyword>
<dbReference type="Pfam" id="PF06772">
    <property type="entry name" value="LtrA"/>
    <property type="match status" value="1"/>
</dbReference>
<reference evidence="2" key="1">
    <citation type="submission" date="2020-02" db="EMBL/GenBank/DDBJ databases">
        <authorList>
            <person name="Meier V. D."/>
        </authorList>
    </citation>
    <scope>NUCLEOTIDE SEQUENCE</scope>
    <source>
        <strain evidence="2">AVDCRST_MAG81</strain>
    </source>
</reference>
<sequence>MIKSVWQPPQLRVGGTLEEHRHATWLELFYDLVFVAAIAELAHSLSKEASLSGFLIFVSLFIPVWWSWIGATFYNTRFDCDHDLGHRLLTLAQMAGIVVLAVNVHHGIGESSIGFALSYVAIRSVTIFEYLRAGYYIPIARPLTTRFALGFTLAAGLWLVSVLVPVPWRYGFWALGMVVDLTTPWLVGKLHIQFPPHLSHIPERLGLFTIIVLGESILGVVRGVSEEQWEVYPALEALLGLSIAFSLWWIYFDSVDNSPLKTARAGRFRIGLLWTYSHLPLVIGLAATGVGVEHLVLSDSGVGLPLTERWLLCGPIALCLLTLAAIHLITCTLGKICRKVLALYRLGAAAFVLALVIIGENLLPVGLMALVAAACAIPVMLDLQKGSGNSF</sequence>
<gene>
    <name evidence="2" type="ORF">AVDCRST_MAG81-1035</name>
</gene>
<keyword evidence="1" id="KW-0812">Transmembrane</keyword>
<dbReference type="InterPro" id="IPR010640">
    <property type="entry name" value="Low_temperature_requirement_A"/>
</dbReference>
<proteinExistence type="predicted"/>
<protein>
    <submittedName>
        <fullName evidence="2">Low temperature requirement protein A</fullName>
    </submittedName>
</protein>
<feature type="transmembrane region" description="Helical" evidence="1">
    <location>
        <begin position="51"/>
        <end position="76"/>
    </location>
</feature>
<dbReference type="AlphaFoldDB" id="A0A6J4V115"/>
<evidence type="ECO:0000256" key="1">
    <source>
        <dbReference type="SAM" id="Phobius"/>
    </source>
</evidence>
<dbReference type="PANTHER" id="PTHR36840:SF1">
    <property type="entry name" value="BLL5714 PROTEIN"/>
    <property type="match status" value="1"/>
</dbReference>
<feature type="transmembrane region" description="Helical" evidence="1">
    <location>
        <begin position="273"/>
        <end position="297"/>
    </location>
</feature>
<dbReference type="PANTHER" id="PTHR36840">
    <property type="entry name" value="BLL5714 PROTEIN"/>
    <property type="match status" value="1"/>
</dbReference>
<feature type="transmembrane region" description="Helical" evidence="1">
    <location>
        <begin position="170"/>
        <end position="192"/>
    </location>
</feature>
<accession>A0A6J4V115</accession>
<organism evidence="2">
    <name type="scientific">uncultured Synechococcales cyanobacterium</name>
    <dbReference type="NCBI Taxonomy" id="1936017"/>
    <lineage>
        <taxon>Bacteria</taxon>
        <taxon>Bacillati</taxon>
        <taxon>Cyanobacteriota</taxon>
        <taxon>Cyanophyceae</taxon>
        <taxon>Synechococcales</taxon>
        <taxon>environmental samples</taxon>
    </lineage>
</organism>
<feature type="transmembrane region" description="Helical" evidence="1">
    <location>
        <begin position="88"/>
        <end position="106"/>
    </location>
</feature>
<dbReference type="EMBL" id="CADCWO010000056">
    <property type="protein sequence ID" value="CAA9563941.1"/>
    <property type="molecule type" value="Genomic_DNA"/>
</dbReference>
<feature type="transmembrane region" description="Helical" evidence="1">
    <location>
        <begin position="204"/>
        <end position="225"/>
    </location>
</feature>